<dbReference type="EMBL" id="JAWXYG010000013">
    <property type="protein sequence ID" value="KAK4255388.1"/>
    <property type="molecule type" value="Genomic_DNA"/>
</dbReference>
<gene>
    <name evidence="2" type="ORF">QN277_008395</name>
</gene>
<keyword evidence="3" id="KW-1185">Reference proteome</keyword>
<protein>
    <submittedName>
        <fullName evidence="2">Uncharacterized protein</fullName>
    </submittedName>
</protein>
<name>A0AAE1IT12_9FABA</name>
<comment type="caution">
    <text evidence="2">The sequence shown here is derived from an EMBL/GenBank/DDBJ whole genome shotgun (WGS) entry which is preliminary data.</text>
</comment>
<dbReference type="Proteomes" id="UP001293593">
    <property type="component" value="Unassembled WGS sequence"/>
</dbReference>
<reference evidence="2" key="1">
    <citation type="submission" date="2023-10" db="EMBL/GenBank/DDBJ databases">
        <title>Chromosome-level genome of the transformable northern wattle, Acacia crassicarpa.</title>
        <authorList>
            <person name="Massaro I."/>
            <person name="Sinha N.R."/>
            <person name="Poethig S."/>
            <person name="Leichty A.R."/>
        </authorList>
    </citation>
    <scope>NUCLEOTIDE SEQUENCE</scope>
    <source>
        <strain evidence="2">Acra3RX</strain>
        <tissue evidence="2">Leaf</tissue>
    </source>
</reference>
<accession>A0AAE1IT12</accession>
<evidence type="ECO:0000313" key="3">
    <source>
        <dbReference type="Proteomes" id="UP001293593"/>
    </source>
</evidence>
<evidence type="ECO:0000256" key="1">
    <source>
        <dbReference type="SAM" id="MobiDB-lite"/>
    </source>
</evidence>
<dbReference type="PANTHER" id="PTHR35318">
    <property type="entry name" value="BNAA10G08410D PROTEIN"/>
    <property type="match status" value="1"/>
</dbReference>
<dbReference type="PANTHER" id="PTHR35318:SF2">
    <property type="entry name" value="OS08G0138900 PROTEIN"/>
    <property type="match status" value="1"/>
</dbReference>
<proteinExistence type="predicted"/>
<evidence type="ECO:0000313" key="2">
    <source>
        <dbReference type="EMBL" id="KAK4255388.1"/>
    </source>
</evidence>
<feature type="compositionally biased region" description="Basic residues" evidence="1">
    <location>
        <begin position="98"/>
        <end position="108"/>
    </location>
</feature>
<dbReference type="AlphaFoldDB" id="A0AAE1IT12"/>
<feature type="region of interest" description="Disordered" evidence="1">
    <location>
        <begin position="77"/>
        <end position="108"/>
    </location>
</feature>
<organism evidence="2 3">
    <name type="scientific">Acacia crassicarpa</name>
    <name type="common">northern wattle</name>
    <dbReference type="NCBI Taxonomy" id="499986"/>
    <lineage>
        <taxon>Eukaryota</taxon>
        <taxon>Viridiplantae</taxon>
        <taxon>Streptophyta</taxon>
        <taxon>Embryophyta</taxon>
        <taxon>Tracheophyta</taxon>
        <taxon>Spermatophyta</taxon>
        <taxon>Magnoliopsida</taxon>
        <taxon>eudicotyledons</taxon>
        <taxon>Gunneridae</taxon>
        <taxon>Pentapetalae</taxon>
        <taxon>rosids</taxon>
        <taxon>fabids</taxon>
        <taxon>Fabales</taxon>
        <taxon>Fabaceae</taxon>
        <taxon>Caesalpinioideae</taxon>
        <taxon>mimosoid clade</taxon>
        <taxon>Acacieae</taxon>
        <taxon>Acacia</taxon>
    </lineage>
</organism>
<sequence length="125" mass="14675">MFNFLPKFGSCYRLPQRRRPATSDDDSFFCHVGTSGDDCHQVRNNRTYCRRNRPSAWRPTLSVIMEDNVYEDHDINVSRKSDKSGKNKSVTNVGCIINRRHRDNKERRPKPKIYVSPFAATPYMF</sequence>